<evidence type="ECO:0000259" key="6">
    <source>
        <dbReference type="Pfam" id="PF00962"/>
    </source>
</evidence>
<accession>A0ABU0GNP6</accession>
<dbReference type="InterPro" id="IPR032466">
    <property type="entry name" value="Metal_Hydrolase"/>
</dbReference>
<evidence type="ECO:0000256" key="4">
    <source>
        <dbReference type="ARBA" id="ARBA00022801"/>
    </source>
</evidence>
<comment type="caution">
    <text evidence="7">The sequence shown here is derived from an EMBL/GenBank/DDBJ whole genome shotgun (WGS) entry which is preliminary data.</text>
</comment>
<dbReference type="EMBL" id="JAUSVM010000001">
    <property type="protein sequence ID" value="MDQ0426187.1"/>
    <property type="molecule type" value="Genomic_DNA"/>
</dbReference>
<reference evidence="7 8" key="1">
    <citation type="submission" date="2023-07" db="EMBL/GenBank/DDBJ databases">
        <title>Sequencing the genomes of 1000 actinobacteria strains.</title>
        <authorList>
            <person name="Klenk H.-P."/>
        </authorList>
    </citation>
    <scope>NUCLEOTIDE SEQUENCE [LARGE SCALE GENOMIC DNA]</scope>
    <source>
        <strain evidence="7 8">DSM 14785</strain>
    </source>
</reference>
<proteinExistence type="inferred from homology"/>
<dbReference type="Pfam" id="PF00962">
    <property type="entry name" value="A_deaminase"/>
    <property type="match status" value="1"/>
</dbReference>
<feature type="domain" description="Adenosine deaminase" evidence="6">
    <location>
        <begin position="8"/>
        <end position="335"/>
    </location>
</feature>
<protein>
    <submittedName>
        <fullName evidence="7">Adenosine deaminase</fullName>
        <ecNumber evidence="7">3.5.4.4</ecNumber>
    </submittedName>
</protein>
<name>A0ABU0GNP6_9CELL</name>
<dbReference type="InterPro" id="IPR006650">
    <property type="entry name" value="A/AMP_deam_AS"/>
</dbReference>
<dbReference type="RefSeq" id="WP_070320157.1">
    <property type="nucleotide sequence ID" value="NZ_CP194061.1"/>
</dbReference>
<evidence type="ECO:0000313" key="8">
    <source>
        <dbReference type="Proteomes" id="UP001240250"/>
    </source>
</evidence>
<dbReference type="Gene3D" id="3.20.20.140">
    <property type="entry name" value="Metal-dependent hydrolases"/>
    <property type="match status" value="1"/>
</dbReference>
<evidence type="ECO:0000256" key="5">
    <source>
        <dbReference type="ARBA" id="ARBA00022833"/>
    </source>
</evidence>
<evidence type="ECO:0000256" key="3">
    <source>
        <dbReference type="ARBA" id="ARBA00022723"/>
    </source>
</evidence>
<dbReference type="EC" id="3.5.4.4" evidence="7"/>
<dbReference type="SUPFAM" id="SSF51556">
    <property type="entry name" value="Metallo-dependent hydrolases"/>
    <property type="match status" value="1"/>
</dbReference>
<keyword evidence="5" id="KW-0862">Zinc</keyword>
<dbReference type="Proteomes" id="UP001240250">
    <property type="component" value="Unassembled WGS sequence"/>
</dbReference>
<comment type="cofactor">
    <cofactor evidence="1">
        <name>Zn(2+)</name>
        <dbReference type="ChEBI" id="CHEBI:29105"/>
    </cofactor>
</comment>
<sequence>MRDLTLLPKAHLHLHFTGSMRVATLADLAQRHRIRLPHVLLDADPLRVPAGERGWFRFQRLYDAARACVRSEADMRRIVAEAAADDAAEGSGRLEIQVDPTSYAPFVGGITPALEIVLDEARAAQEATGVEVGVVVAASRMRHPLEARTLARLAARYAGDGPGEVVGFGLSNDERRGSTAEFGRAFAIARRAGLRAVPHGGELLGPAHVDEVLDHLHPDRLGHGVRSAEDPRVLERVVERDVALEVCPASNVSLGVYASDGDVPLRTLVAAGARVALGADDPLLFGSRLVEQYRVARDVHGFTDDELAALARSSVLASTASPGARARLLAGVDAWLAAPDPDGAAG</sequence>
<dbReference type="GO" id="GO:0016787">
    <property type="term" value="F:hydrolase activity"/>
    <property type="evidence" value="ECO:0007669"/>
    <property type="project" value="UniProtKB-KW"/>
</dbReference>
<dbReference type="PROSITE" id="PS00485">
    <property type="entry name" value="A_DEAMINASE"/>
    <property type="match status" value="1"/>
</dbReference>
<dbReference type="NCBIfam" id="NF006849">
    <property type="entry name" value="PRK09358.1-5"/>
    <property type="match status" value="1"/>
</dbReference>
<keyword evidence="3" id="KW-0479">Metal-binding</keyword>
<evidence type="ECO:0000256" key="1">
    <source>
        <dbReference type="ARBA" id="ARBA00001947"/>
    </source>
</evidence>
<comment type="similarity">
    <text evidence="2">Belongs to the metallo-dependent hydrolases superfamily. Adenosine and AMP deaminases family.</text>
</comment>
<dbReference type="PANTHER" id="PTHR43114:SF6">
    <property type="entry name" value="ADENINE DEAMINASE"/>
    <property type="match status" value="1"/>
</dbReference>
<gene>
    <name evidence="7" type="ORF">JO380_002568</name>
</gene>
<keyword evidence="8" id="KW-1185">Reference proteome</keyword>
<dbReference type="PANTHER" id="PTHR43114">
    <property type="entry name" value="ADENINE DEAMINASE"/>
    <property type="match status" value="1"/>
</dbReference>
<evidence type="ECO:0000313" key="7">
    <source>
        <dbReference type="EMBL" id="MDQ0426187.1"/>
    </source>
</evidence>
<dbReference type="InterPro" id="IPR006330">
    <property type="entry name" value="Ado/ade_deaminase"/>
</dbReference>
<evidence type="ECO:0000256" key="2">
    <source>
        <dbReference type="ARBA" id="ARBA00006676"/>
    </source>
</evidence>
<dbReference type="NCBIfam" id="TIGR01430">
    <property type="entry name" value="aden_deam"/>
    <property type="match status" value="1"/>
</dbReference>
<dbReference type="InterPro" id="IPR001365">
    <property type="entry name" value="A_deaminase_dom"/>
</dbReference>
<organism evidence="7 8">
    <name type="scientific">Cellulomonas iranensis</name>
    <dbReference type="NCBI Taxonomy" id="76862"/>
    <lineage>
        <taxon>Bacteria</taxon>
        <taxon>Bacillati</taxon>
        <taxon>Actinomycetota</taxon>
        <taxon>Actinomycetes</taxon>
        <taxon>Micrococcales</taxon>
        <taxon>Cellulomonadaceae</taxon>
        <taxon>Cellulomonas</taxon>
    </lineage>
</organism>
<keyword evidence="4 7" id="KW-0378">Hydrolase</keyword>